<proteinExistence type="predicted"/>
<evidence type="ECO:0000313" key="3">
    <source>
        <dbReference type="Proteomes" id="UP000256964"/>
    </source>
</evidence>
<gene>
    <name evidence="2" type="ORF">OH76DRAFT_1490493</name>
</gene>
<feature type="region of interest" description="Disordered" evidence="1">
    <location>
        <begin position="530"/>
        <end position="561"/>
    </location>
</feature>
<organism evidence="2 3">
    <name type="scientific">Lentinus brumalis</name>
    <dbReference type="NCBI Taxonomy" id="2498619"/>
    <lineage>
        <taxon>Eukaryota</taxon>
        <taxon>Fungi</taxon>
        <taxon>Dikarya</taxon>
        <taxon>Basidiomycota</taxon>
        <taxon>Agaricomycotina</taxon>
        <taxon>Agaricomycetes</taxon>
        <taxon>Polyporales</taxon>
        <taxon>Polyporaceae</taxon>
        <taxon>Lentinus</taxon>
    </lineage>
</organism>
<dbReference type="Proteomes" id="UP000256964">
    <property type="component" value="Unassembled WGS sequence"/>
</dbReference>
<dbReference type="Gene3D" id="3.40.395.10">
    <property type="entry name" value="Adenoviral Proteinase, Chain A"/>
    <property type="match status" value="1"/>
</dbReference>
<dbReference type="OrthoDB" id="3048892at2759"/>
<accession>A0A371CIT3</accession>
<reference evidence="2 3" key="1">
    <citation type="journal article" date="2018" name="Biotechnol. Biofuels">
        <title>Integrative visual omics of the white-rot fungus Polyporus brumalis exposes the biotechnological potential of its oxidative enzymes for delignifying raw plant biomass.</title>
        <authorList>
            <person name="Miyauchi S."/>
            <person name="Rancon A."/>
            <person name="Drula E."/>
            <person name="Hage H."/>
            <person name="Chaduli D."/>
            <person name="Favel A."/>
            <person name="Grisel S."/>
            <person name="Henrissat B."/>
            <person name="Herpoel-Gimbert I."/>
            <person name="Ruiz-Duenas F.J."/>
            <person name="Chevret D."/>
            <person name="Hainaut M."/>
            <person name="Lin J."/>
            <person name="Wang M."/>
            <person name="Pangilinan J."/>
            <person name="Lipzen A."/>
            <person name="Lesage-Meessen L."/>
            <person name="Navarro D."/>
            <person name="Riley R."/>
            <person name="Grigoriev I.V."/>
            <person name="Zhou S."/>
            <person name="Raouche S."/>
            <person name="Rosso M.N."/>
        </authorList>
    </citation>
    <scope>NUCLEOTIDE SEQUENCE [LARGE SCALE GENOMIC DNA]</scope>
    <source>
        <strain evidence="2 3">BRFM 1820</strain>
    </source>
</reference>
<dbReference type="EMBL" id="KZ857577">
    <property type="protein sequence ID" value="RDX40188.1"/>
    <property type="molecule type" value="Genomic_DNA"/>
</dbReference>
<evidence type="ECO:0000313" key="2">
    <source>
        <dbReference type="EMBL" id="RDX40188.1"/>
    </source>
</evidence>
<dbReference type="AlphaFoldDB" id="A0A371CIT3"/>
<feature type="compositionally biased region" description="Low complexity" evidence="1">
    <location>
        <begin position="544"/>
        <end position="561"/>
    </location>
</feature>
<evidence type="ECO:0000256" key="1">
    <source>
        <dbReference type="SAM" id="MobiDB-lite"/>
    </source>
</evidence>
<sequence length="561" mass="62125">MPPAYTVYSTPAPTAPFSESYFQTLSFRDAEQVQYPAVLPAGSVVYFEFTKSEFTSEDSDAVLVQPDEFVPSWEDLAPVMRVLEDQYKEGMRSIIMTLRQQDAVPSHRTAIYGFSKLRLFVHINNFRNAVQSSAALLRCLPGIHVPGEIIDFVSASPILSPLSGFVSAARPLWTISDLLGEAWIEEDIINLAAELFYFQQALRTFPLSEPTFLFLPTFLYNDILLLLRSPAPAFTPNIRALRARLTGTVIRRVALLVCKNNHYVAYIYDGSPVLSHGDSMGGEPHREVLEVLSWLLEGLPYSRPTAFTSVEVPRQRWDAGSGSCAVAAYNFVVSRVDARIPYWQPEFSQDFRNDLLRDFILYHFCASHAETHHMDWTEHCVPGDKLQVATALEGLPGFPTAPSASDSWADFCGFEDFNLSRPSRTHPVRAFLHKKATLPSLLPADPKPAPLLPSPEIHVAFPSLARPVSGLSKQQFPLISQLETVKFEDLPKLSSRTSSSRSHVLKISVPLPRVTVAGIETSTAQEAIQISSDSDHDVQEIEPPHSSAASAPIHAAAVQGP</sequence>
<name>A0A371CIT3_9APHY</name>
<feature type="compositionally biased region" description="Basic and acidic residues" evidence="1">
    <location>
        <begin position="533"/>
        <end position="543"/>
    </location>
</feature>
<keyword evidence="3" id="KW-1185">Reference proteome</keyword>
<protein>
    <submittedName>
        <fullName evidence="2">Uncharacterized protein</fullName>
    </submittedName>
</protein>
<dbReference type="STRING" id="139420.A0A371CIT3"/>